<evidence type="ECO:0000313" key="2">
    <source>
        <dbReference type="EMBL" id="KAI1875333.1"/>
    </source>
</evidence>
<reference evidence="2" key="1">
    <citation type="submission" date="2021-03" db="EMBL/GenBank/DDBJ databases">
        <title>Revisited historic fungal species revealed as producer of novel bioactive compounds through whole genome sequencing and comparative genomics.</title>
        <authorList>
            <person name="Vignolle G.A."/>
            <person name="Hochenegger N."/>
            <person name="Mach R.L."/>
            <person name="Mach-Aigner A.R."/>
            <person name="Javad Rahimi M."/>
            <person name="Salim K.A."/>
            <person name="Chan C.M."/>
            <person name="Lim L.B.L."/>
            <person name="Cai F."/>
            <person name="Druzhinina I.S."/>
            <person name="U'Ren J.M."/>
            <person name="Derntl C."/>
        </authorList>
    </citation>
    <scope>NUCLEOTIDE SEQUENCE</scope>
    <source>
        <strain evidence="2">TUCIM 5799</strain>
    </source>
</reference>
<proteinExistence type="predicted"/>
<feature type="compositionally biased region" description="Acidic residues" evidence="1">
    <location>
        <begin position="134"/>
        <end position="146"/>
    </location>
</feature>
<feature type="compositionally biased region" description="Basic residues" evidence="1">
    <location>
        <begin position="116"/>
        <end position="127"/>
    </location>
</feature>
<accession>A0A9P9WQU7</accession>
<feature type="compositionally biased region" description="Acidic residues" evidence="1">
    <location>
        <begin position="103"/>
        <end position="112"/>
    </location>
</feature>
<comment type="caution">
    <text evidence="2">The sequence shown here is derived from an EMBL/GenBank/DDBJ whole genome shotgun (WGS) entry which is preliminary data.</text>
</comment>
<sequence>MAPAKWTEKAERDLLLAILWSKAGKQPSEIGKGVAWSDVEDKMRAWGYETATSGGLSQRWGKHIVKIFDSAATGTGAAGSSSSNAAQSTPLKRKTKAAAVQSEDGEDVEDEATPAKKPRKTAPKKLAKQPATAAEEELELDGEGEI</sequence>
<dbReference type="AlphaFoldDB" id="A0A9P9WQU7"/>
<evidence type="ECO:0000313" key="3">
    <source>
        <dbReference type="Proteomes" id="UP000829685"/>
    </source>
</evidence>
<feature type="region of interest" description="Disordered" evidence="1">
    <location>
        <begin position="73"/>
        <end position="146"/>
    </location>
</feature>
<organism evidence="2 3">
    <name type="scientific">Neoarthrinium moseri</name>
    <dbReference type="NCBI Taxonomy" id="1658444"/>
    <lineage>
        <taxon>Eukaryota</taxon>
        <taxon>Fungi</taxon>
        <taxon>Dikarya</taxon>
        <taxon>Ascomycota</taxon>
        <taxon>Pezizomycotina</taxon>
        <taxon>Sordariomycetes</taxon>
        <taxon>Xylariomycetidae</taxon>
        <taxon>Amphisphaeriales</taxon>
        <taxon>Apiosporaceae</taxon>
        <taxon>Neoarthrinium</taxon>
    </lineage>
</organism>
<dbReference type="EMBL" id="JAFIMR010000008">
    <property type="protein sequence ID" value="KAI1875333.1"/>
    <property type="molecule type" value="Genomic_DNA"/>
</dbReference>
<evidence type="ECO:0000256" key="1">
    <source>
        <dbReference type="SAM" id="MobiDB-lite"/>
    </source>
</evidence>
<dbReference type="OrthoDB" id="5231339at2759"/>
<gene>
    <name evidence="2" type="ORF">JX265_004391</name>
</gene>
<dbReference type="Proteomes" id="UP000829685">
    <property type="component" value="Unassembled WGS sequence"/>
</dbReference>
<protein>
    <submittedName>
        <fullName evidence="2">Uncharacterized protein</fullName>
    </submittedName>
</protein>
<name>A0A9P9WQU7_9PEZI</name>
<feature type="compositionally biased region" description="Low complexity" evidence="1">
    <location>
        <begin position="73"/>
        <end position="89"/>
    </location>
</feature>
<keyword evidence="3" id="KW-1185">Reference proteome</keyword>